<dbReference type="Proteomes" id="UP000769780">
    <property type="component" value="Unassembled WGS sequence"/>
</dbReference>
<dbReference type="InterPro" id="IPR013815">
    <property type="entry name" value="ATP_grasp_subdomain_1"/>
</dbReference>
<keyword evidence="2" id="KW-0808">Transferase</keyword>
<proteinExistence type="predicted"/>
<dbReference type="InterPro" id="IPR002192">
    <property type="entry name" value="PPDK_AMP/ATP-bd"/>
</dbReference>
<keyword evidence="3" id="KW-1185">Reference proteome</keyword>
<evidence type="ECO:0000313" key="2">
    <source>
        <dbReference type="EMBL" id="MBY0096151.1"/>
    </source>
</evidence>
<accession>A0ABS7K1X3</accession>
<gene>
    <name evidence="2" type="ORF">H0185_04950</name>
</gene>
<dbReference type="GO" id="GO:0016301">
    <property type="term" value="F:kinase activity"/>
    <property type="evidence" value="ECO:0007669"/>
    <property type="project" value="UniProtKB-KW"/>
</dbReference>
<dbReference type="SUPFAM" id="SSF56059">
    <property type="entry name" value="Glutathione synthetase ATP-binding domain-like"/>
    <property type="match status" value="1"/>
</dbReference>
<comment type="caution">
    <text evidence="2">The sequence shown here is derived from an EMBL/GenBank/DDBJ whole genome shotgun (WGS) entry which is preliminary data.</text>
</comment>
<keyword evidence="2" id="KW-0670">Pyruvate</keyword>
<reference evidence="2 3" key="1">
    <citation type="submission" date="2020-07" db="EMBL/GenBank/DDBJ databases">
        <title>Fungal Genomes of the International Space Station.</title>
        <authorList>
            <person name="Seuylemezian A."/>
            <person name="Singh N.K."/>
            <person name="Wood J."/>
            <person name="Venkateswaran K."/>
        </authorList>
    </citation>
    <scope>NUCLEOTIDE SEQUENCE [LARGE SCALE GENOMIC DNA]</scope>
    <source>
        <strain evidence="2 3">PL-B2</strain>
    </source>
</reference>
<dbReference type="Pfam" id="PF01326">
    <property type="entry name" value="PPDK_N"/>
    <property type="match status" value="1"/>
</dbReference>
<organism evidence="2 3">
    <name type="scientific">Mesobacillus maritimus</name>
    <dbReference type="NCBI Taxonomy" id="1643336"/>
    <lineage>
        <taxon>Bacteria</taxon>
        <taxon>Bacillati</taxon>
        <taxon>Bacillota</taxon>
        <taxon>Bacilli</taxon>
        <taxon>Bacillales</taxon>
        <taxon>Bacillaceae</taxon>
        <taxon>Mesobacillus</taxon>
    </lineage>
</organism>
<keyword evidence="2" id="KW-0418">Kinase</keyword>
<feature type="domain" description="Pyruvate phosphate dikinase AMP/ATP-binding" evidence="1">
    <location>
        <begin position="287"/>
        <end position="668"/>
    </location>
</feature>
<name>A0ABS7K1X3_9BACI</name>
<protein>
    <submittedName>
        <fullName evidence="2">Pyruvate kinase</fullName>
    </submittedName>
</protein>
<sequence>MTIHDKVSTGMTGFDQAIDMLRLGDNVVWQVDSVQDYLKVVTPFVEQAKRDQRKLVYIRFGNHERILNDDSELTVYKVDATKGFESFASEVHHIIEQEGRKTFYVFDCLTDLLESWYSDLMIGNFFKVSCPFLYELDTIAYFALIRNAHTYSTIAGIRETTQLLLDLYEVNEKMYIHPLKASERYSPTMFFPHLIKGHEAICISASSEIAELFSSINRGEERLDYWNVVFANARKALNLDLEQQNQTKRLLISLLIGNESRMSELCFQYFTLNDILTIASREIGTGYIGGKSVGMLLARKILEVDESNRFQPYLESHDSFYLGSDVFYTYIVQNGWWKLRVKQKTAEGYYQFAPELKEKLLHGKFPEKIKEQFVQVLEYFGQSPIIVRSSSLLEDNFGNAFAGKYESVFCANQGTPEERYEAFVQAIRTVYASTMNDDALTYRMNRGLFEKDEQMAILIQRVSGDHYGESFFPHIAGVGNSSNLYVWDKSIDMDAGMLRLVFGLGTRAVDRTVKDYAKIISLDAPLRRPLMAIEDEKKFSQYYVDVLSLSNNKHLTKRADEVLSNDLGVDKHLFAKVDNDTLTRIKELGYNHLHVPYILDFQCLLKETAFASLMKDMLARLSSVYEYPVDIEFTGNFKDNHSFKINLLQCRPLQTRGLGKPVQMPQKTDKANCLFSQTGNFMGGNVHLPIDYVIYVNPDAYIEQSEQGKYAVARAIGKMNTMLKDKNVMLIGPGRWGTTTPSLGVPVHFTELANMSVICEVSSNDGGLMPELSYGSHFFQDLVETGIFYAAIYDGQRDVVYHPEKILQKENLLSSILPEHAKLASTIHIAKTPSMEVFSDILTQKLVCK</sequence>
<evidence type="ECO:0000313" key="3">
    <source>
        <dbReference type="Proteomes" id="UP000769780"/>
    </source>
</evidence>
<evidence type="ECO:0000259" key="1">
    <source>
        <dbReference type="Pfam" id="PF01326"/>
    </source>
</evidence>
<dbReference type="EMBL" id="JACWFH010000007">
    <property type="protein sequence ID" value="MBY0096151.1"/>
    <property type="molecule type" value="Genomic_DNA"/>
</dbReference>
<dbReference type="RefSeq" id="WP_221871748.1">
    <property type="nucleotide sequence ID" value="NZ_JACWFH010000007.1"/>
</dbReference>
<dbReference type="Gene3D" id="3.30.1490.20">
    <property type="entry name" value="ATP-grasp fold, A domain"/>
    <property type="match status" value="1"/>
</dbReference>